<name>A0ABQ0GNU9_9PEZI</name>
<proteinExistence type="predicted"/>
<dbReference type="Gene3D" id="3.40.50.300">
    <property type="entry name" value="P-loop containing nucleotide triphosphate hydrolases"/>
    <property type="match status" value="1"/>
</dbReference>
<organism evidence="6 7">
    <name type="scientific">Madurella fahalii</name>
    <dbReference type="NCBI Taxonomy" id="1157608"/>
    <lineage>
        <taxon>Eukaryota</taxon>
        <taxon>Fungi</taxon>
        <taxon>Dikarya</taxon>
        <taxon>Ascomycota</taxon>
        <taxon>Pezizomycotina</taxon>
        <taxon>Sordariomycetes</taxon>
        <taxon>Sordariomycetidae</taxon>
        <taxon>Sordariales</taxon>
        <taxon>Sordariales incertae sedis</taxon>
        <taxon>Madurella</taxon>
    </lineage>
</organism>
<dbReference type="InterPro" id="IPR051701">
    <property type="entry name" value="Mito_OM_Translocase_MSP1"/>
</dbReference>
<dbReference type="Gene3D" id="1.10.8.60">
    <property type="match status" value="1"/>
</dbReference>
<dbReference type="Proteomes" id="UP001628179">
    <property type="component" value="Unassembled WGS sequence"/>
</dbReference>
<dbReference type="Pfam" id="PF00004">
    <property type="entry name" value="AAA"/>
    <property type="match status" value="1"/>
</dbReference>
<dbReference type="InterPro" id="IPR003959">
    <property type="entry name" value="ATPase_AAA_core"/>
</dbReference>
<evidence type="ECO:0000256" key="1">
    <source>
        <dbReference type="ARBA" id="ARBA00004572"/>
    </source>
</evidence>
<dbReference type="RefSeq" id="XP_070921129.1">
    <property type="nucleotide sequence ID" value="XM_071065028.1"/>
</dbReference>
<keyword evidence="7" id="KW-1185">Reference proteome</keyword>
<comment type="subcellular location">
    <subcellularLocation>
        <location evidence="1">Mitochondrion outer membrane</location>
        <topology evidence="1">Single-pass membrane protein</topology>
    </subcellularLocation>
</comment>
<protein>
    <recommendedName>
        <fullName evidence="5">AAA+ ATPase domain-containing protein</fullName>
    </recommendedName>
</protein>
<keyword evidence="4" id="KW-0067">ATP-binding</keyword>
<dbReference type="SUPFAM" id="SSF52540">
    <property type="entry name" value="P-loop containing nucleoside triphosphate hydrolases"/>
    <property type="match status" value="1"/>
</dbReference>
<keyword evidence="3" id="KW-0496">Mitochondrion</keyword>
<reference evidence="6 7" key="1">
    <citation type="submission" date="2024-09" db="EMBL/GenBank/DDBJ databases">
        <title>Itraconazole resistance in Madurella fahalii resulting from another homologue of gene encoding cytochrome P450 14-alpha sterol demethylase (CYP51).</title>
        <authorList>
            <person name="Yoshioka I."/>
            <person name="Fahal A.H."/>
            <person name="Kaneko S."/>
            <person name="Yaguchi T."/>
        </authorList>
    </citation>
    <scope>NUCLEOTIDE SEQUENCE [LARGE SCALE GENOMIC DNA]</scope>
    <source>
        <strain evidence="6 7">IFM 68171</strain>
    </source>
</reference>
<evidence type="ECO:0000256" key="4">
    <source>
        <dbReference type="ARBA" id="ARBA00022840"/>
    </source>
</evidence>
<evidence type="ECO:0000256" key="3">
    <source>
        <dbReference type="ARBA" id="ARBA00022787"/>
    </source>
</evidence>
<dbReference type="PANTHER" id="PTHR45644">
    <property type="entry name" value="AAA ATPASE, PUTATIVE (AFU_ORTHOLOGUE AFUA_2G12920)-RELATED-RELATED"/>
    <property type="match status" value="1"/>
</dbReference>
<dbReference type="EMBL" id="BAAFSV010000005">
    <property type="protein sequence ID" value="GAB1319399.1"/>
    <property type="molecule type" value="Genomic_DNA"/>
</dbReference>
<dbReference type="InterPro" id="IPR041569">
    <property type="entry name" value="AAA_lid_3"/>
</dbReference>
<keyword evidence="2" id="KW-0547">Nucleotide-binding</keyword>
<evidence type="ECO:0000313" key="6">
    <source>
        <dbReference type="EMBL" id="GAB1319399.1"/>
    </source>
</evidence>
<evidence type="ECO:0000313" key="7">
    <source>
        <dbReference type="Proteomes" id="UP001628179"/>
    </source>
</evidence>
<evidence type="ECO:0000256" key="2">
    <source>
        <dbReference type="ARBA" id="ARBA00022741"/>
    </source>
</evidence>
<sequence length="332" mass="37018">MYRATVDSSSLARYGFTLGSSGVDRLGFEACELVIRSPRLISGGFAATWVEKESNEDAPGLATTKNGGPESYDDLIRRMRRECNDYESNLADNIADLREGPGDHFHVHLDPTVTIALETSVHISLVRGSELKYGVLQRNRLTGAVVFGPPGTGKTLASQVVARKCRLNMLTISSSDIFHKCWGDDEKAIRAAFGLARKLYPCIMFIDEADGILGKHREDDKKFVRSMLNVPSLEGRKGILRILPRDEKFGEGLTIDLIAGLTRSFSGSDLKNLCVSAAMGCIQEQVPDENGQYPERRELCRRHFDFAFRYVKPSVSDKFMSRKLLEFQRNSV</sequence>
<accession>A0ABQ0GNU9</accession>
<evidence type="ECO:0000259" key="5">
    <source>
        <dbReference type="SMART" id="SM00382"/>
    </source>
</evidence>
<keyword evidence="3" id="KW-1000">Mitochondrion outer membrane</keyword>
<dbReference type="Pfam" id="PF17862">
    <property type="entry name" value="AAA_lid_3"/>
    <property type="match status" value="1"/>
</dbReference>
<dbReference type="InterPro" id="IPR003593">
    <property type="entry name" value="AAA+_ATPase"/>
</dbReference>
<dbReference type="InterPro" id="IPR027417">
    <property type="entry name" value="P-loop_NTPase"/>
</dbReference>
<dbReference type="PANTHER" id="PTHR45644:SF56">
    <property type="entry name" value="AAA ATPASE, PUTATIVE (AFU_ORTHOLOGUE AFUA_2G12920)-RELATED"/>
    <property type="match status" value="1"/>
</dbReference>
<dbReference type="GeneID" id="98180351"/>
<feature type="domain" description="AAA+ ATPase" evidence="5">
    <location>
        <begin position="140"/>
        <end position="314"/>
    </location>
</feature>
<comment type="caution">
    <text evidence="6">The sequence shown here is derived from an EMBL/GenBank/DDBJ whole genome shotgun (WGS) entry which is preliminary data.</text>
</comment>
<keyword evidence="3" id="KW-0472">Membrane</keyword>
<gene>
    <name evidence="6" type="ORF">MFIFM68171_09609</name>
</gene>
<dbReference type="SMART" id="SM00382">
    <property type="entry name" value="AAA"/>
    <property type="match status" value="1"/>
</dbReference>